<dbReference type="AlphaFoldDB" id="X1TJ90"/>
<proteinExistence type="predicted"/>
<feature type="non-terminal residue" evidence="1">
    <location>
        <position position="34"/>
    </location>
</feature>
<protein>
    <submittedName>
        <fullName evidence="1">Uncharacterized protein</fullName>
    </submittedName>
</protein>
<name>X1TJ90_9ZZZZ</name>
<dbReference type="EMBL" id="BARW01030384">
    <property type="protein sequence ID" value="GAJ05344.1"/>
    <property type="molecule type" value="Genomic_DNA"/>
</dbReference>
<reference evidence="1" key="1">
    <citation type="journal article" date="2014" name="Front. Microbiol.">
        <title>High frequency of phylogenetically diverse reductive dehalogenase-homologous genes in deep subseafloor sedimentary metagenomes.</title>
        <authorList>
            <person name="Kawai M."/>
            <person name="Futagami T."/>
            <person name="Toyoda A."/>
            <person name="Takaki Y."/>
            <person name="Nishi S."/>
            <person name="Hori S."/>
            <person name="Arai W."/>
            <person name="Tsubouchi T."/>
            <person name="Morono Y."/>
            <person name="Uchiyama I."/>
            <person name="Ito T."/>
            <person name="Fujiyama A."/>
            <person name="Inagaki F."/>
            <person name="Takami H."/>
        </authorList>
    </citation>
    <scope>NUCLEOTIDE SEQUENCE</scope>
    <source>
        <strain evidence="1">Expedition CK06-06</strain>
    </source>
</reference>
<evidence type="ECO:0000313" key="1">
    <source>
        <dbReference type="EMBL" id="GAJ05344.1"/>
    </source>
</evidence>
<organism evidence="1">
    <name type="scientific">marine sediment metagenome</name>
    <dbReference type="NCBI Taxonomy" id="412755"/>
    <lineage>
        <taxon>unclassified sequences</taxon>
        <taxon>metagenomes</taxon>
        <taxon>ecological metagenomes</taxon>
    </lineage>
</organism>
<sequence>MTVYKNGVAVGVGGYTEGARVYHSAHQEISSGGT</sequence>
<accession>X1TJ90</accession>
<gene>
    <name evidence="1" type="ORF">S12H4_48593</name>
</gene>
<comment type="caution">
    <text evidence="1">The sequence shown here is derived from an EMBL/GenBank/DDBJ whole genome shotgun (WGS) entry which is preliminary data.</text>
</comment>